<dbReference type="InterPro" id="IPR009384">
    <property type="entry name" value="SwrD-like"/>
</dbReference>
<keyword evidence="2" id="KW-1185">Reference proteome</keyword>
<sequence>MIKLSRLDGEPFVLNADLIRYVERRPDTFITLTSGERIVVRESLDEVVDRAVRYQQHKHWMPNPQIMLRPEIGLPATDMTSNPSACPTS</sequence>
<name>A0A5C6E330_9BACT</name>
<dbReference type="PANTHER" id="PTHR39185:SF1">
    <property type="entry name" value="SWARMING MOTILITY PROTEIN SWRD"/>
    <property type="match status" value="1"/>
</dbReference>
<protein>
    <submittedName>
        <fullName evidence="1">Flagellar protein (FlbD)</fullName>
    </submittedName>
</protein>
<reference evidence="1 2" key="1">
    <citation type="submission" date="2019-02" db="EMBL/GenBank/DDBJ databases">
        <title>Deep-cultivation of Planctomycetes and their phenomic and genomic characterization uncovers novel biology.</title>
        <authorList>
            <person name="Wiegand S."/>
            <person name="Jogler M."/>
            <person name="Boedeker C."/>
            <person name="Pinto D."/>
            <person name="Vollmers J."/>
            <person name="Rivas-Marin E."/>
            <person name="Kohn T."/>
            <person name="Peeters S.H."/>
            <person name="Heuer A."/>
            <person name="Rast P."/>
            <person name="Oberbeckmann S."/>
            <person name="Bunk B."/>
            <person name="Jeske O."/>
            <person name="Meyerdierks A."/>
            <person name="Storesund J.E."/>
            <person name="Kallscheuer N."/>
            <person name="Luecker S."/>
            <person name="Lage O.M."/>
            <person name="Pohl T."/>
            <person name="Merkel B.J."/>
            <person name="Hornburger P."/>
            <person name="Mueller R.-W."/>
            <person name="Bruemmer F."/>
            <person name="Labrenz M."/>
            <person name="Spormann A.M."/>
            <person name="Op Den Camp H."/>
            <person name="Overmann J."/>
            <person name="Amann R."/>
            <person name="Jetten M.S.M."/>
            <person name="Mascher T."/>
            <person name="Medema M.H."/>
            <person name="Devos D.P."/>
            <person name="Kaster A.-K."/>
            <person name="Ovreas L."/>
            <person name="Rohde M."/>
            <person name="Galperin M.Y."/>
            <person name="Jogler C."/>
        </authorList>
    </citation>
    <scope>NUCLEOTIDE SEQUENCE [LARGE SCALE GENOMIC DNA]</scope>
    <source>
        <strain evidence="1 2">Q31b</strain>
    </source>
</reference>
<proteinExistence type="predicted"/>
<evidence type="ECO:0000313" key="2">
    <source>
        <dbReference type="Proteomes" id="UP000315471"/>
    </source>
</evidence>
<keyword evidence="1" id="KW-0969">Cilium</keyword>
<dbReference type="Proteomes" id="UP000315471">
    <property type="component" value="Unassembled WGS sequence"/>
</dbReference>
<organism evidence="1 2">
    <name type="scientific">Novipirellula aureliae</name>
    <dbReference type="NCBI Taxonomy" id="2527966"/>
    <lineage>
        <taxon>Bacteria</taxon>
        <taxon>Pseudomonadati</taxon>
        <taxon>Planctomycetota</taxon>
        <taxon>Planctomycetia</taxon>
        <taxon>Pirellulales</taxon>
        <taxon>Pirellulaceae</taxon>
        <taxon>Novipirellula</taxon>
    </lineage>
</organism>
<dbReference type="PANTHER" id="PTHR39185">
    <property type="entry name" value="SWARMING MOTILITY PROTEIN SWRD"/>
    <property type="match status" value="1"/>
</dbReference>
<accession>A0A5C6E330</accession>
<dbReference type="RefSeq" id="WP_146599768.1">
    <property type="nucleotide sequence ID" value="NZ_SJPY01000003.1"/>
</dbReference>
<dbReference type="AlphaFoldDB" id="A0A5C6E330"/>
<keyword evidence="1" id="KW-0282">Flagellum</keyword>
<dbReference type="EMBL" id="SJPY01000003">
    <property type="protein sequence ID" value="TWU43320.1"/>
    <property type="molecule type" value="Genomic_DNA"/>
</dbReference>
<evidence type="ECO:0000313" key="1">
    <source>
        <dbReference type="EMBL" id="TWU43320.1"/>
    </source>
</evidence>
<comment type="caution">
    <text evidence="1">The sequence shown here is derived from an EMBL/GenBank/DDBJ whole genome shotgun (WGS) entry which is preliminary data.</text>
</comment>
<dbReference type="Pfam" id="PF06289">
    <property type="entry name" value="FlbD"/>
    <property type="match status" value="1"/>
</dbReference>
<gene>
    <name evidence="1" type="ORF">Q31b_23590</name>
</gene>
<dbReference type="OrthoDB" id="9799862at2"/>
<keyword evidence="1" id="KW-0966">Cell projection</keyword>